<gene>
    <name evidence="4" type="ORF">AXF42_Ash004610</name>
</gene>
<dbReference type="Proteomes" id="UP000236161">
    <property type="component" value="Unassembled WGS sequence"/>
</dbReference>
<dbReference type="Pfam" id="PF08241">
    <property type="entry name" value="Methyltransf_11"/>
    <property type="match status" value="1"/>
</dbReference>
<accession>A0A2I0BH44</accession>
<dbReference type="PANTHER" id="PTHR44843">
    <property type="entry name" value="METHYLTRANSFERASE"/>
    <property type="match status" value="1"/>
</dbReference>
<dbReference type="InterPro" id="IPR013216">
    <property type="entry name" value="Methyltransf_11"/>
</dbReference>
<reference evidence="4 5" key="1">
    <citation type="journal article" date="2017" name="Nature">
        <title>The Apostasia genome and the evolution of orchids.</title>
        <authorList>
            <person name="Zhang G.Q."/>
            <person name="Liu K.W."/>
            <person name="Li Z."/>
            <person name="Lohaus R."/>
            <person name="Hsiao Y.Y."/>
            <person name="Niu S.C."/>
            <person name="Wang J.Y."/>
            <person name="Lin Y.C."/>
            <person name="Xu Q."/>
            <person name="Chen L.J."/>
            <person name="Yoshida K."/>
            <person name="Fujiwara S."/>
            <person name="Wang Z.W."/>
            <person name="Zhang Y.Q."/>
            <person name="Mitsuda N."/>
            <person name="Wang M."/>
            <person name="Liu G.H."/>
            <person name="Pecoraro L."/>
            <person name="Huang H.X."/>
            <person name="Xiao X.J."/>
            <person name="Lin M."/>
            <person name="Wu X.Y."/>
            <person name="Wu W.L."/>
            <person name="Chen Y.Y."/>
            <person name="Chang S.B."/>
            <person name="Sakamoto S."/>
            <person name="Ohme-Takagi M."/>
            <person name="Yagi M."/>
            <person name="Zeng S.J."/>
            <person name="Shen C.Y."/>
            <person name="Yeh C.M."/>
            <person name="Luo Y.B."/>
            <person name="Tsai W.C."/>
            <person name="Van de Peer Y."/>
            <person name="Liu Z.J."/>
        </authorList>
    </citation>
    <scope>NUCLEOTIDE SEQUENCE [LARGE SCALE GENOMIC DNA]</scope>
    <source>
        <strain evidence="5">cv. Shenzhen</strain>
        <tissue evidence="4">Stem</tissue>
    </source>
</reference>
<dbReference type="InterPro" id="IPR057192">
    <property type="entry name" value="DUF7870"/>
</dbReference>
<organism evidence="4 5">
    <name type="scientific">Apostasia shenzhenica</name>
    <dbReference type="NCBI Taxonomy" id="1088818"/>
    <lineage>
        <taxon>Eukaryota</taxon>
        <taxon>Viridiplantae</taxon>
        <taxon>Streptophyta</taxon>
        <taxon>Embryophyta</taxon>
        <taxon>Tracheophyta</taxon>
        <taxon>Spermatophyta</taxon>
        <taxon>Magnoliopsida</taxon>
        <taxon>Liliopsida</taxon>
        <taxon>Asparagales</taxon>
        <taxon>Orchidaceae</taxon>
        <taxon>Apostasioideae</taxon>
        <taxon>Apostasia</taxon>
    </lineage>
</organism>
<feature type="transmembrane region" description="Helical" evidence="1">
    <location>
        <begin position="12"/>
        <end position="31"/>
    </location>
</feature>
<feature type="domain" description="DUF7870" evidence="3">
    <location>
        <begin position="290"/>
        <end position="385"/>
    </location>
</feature>
<evidence type="ECO:0000313" key="5">
    <source>
        <dbReference type="Proteomes" id="UP000236161"/>
    </source>
</evidence>
<protein>
    <submittedName>
        <fullName evidence="4">Uncharacterized protein</fullName>
    </submittedName>
</protein>
<feature type="domain" description="DUF7870" evidence="3">
    <location>
        <begin position="424"/>
        <end position="521"/>
    </location>
</feature>
<dbReference type="GO" id="GO:0008757">
    <property type="term" value="F:S-adenosylmethionine-dependent methyltransferase activity"/>
    <property type="evidence" value="ECO:0007669"/>
    <property type="project" value="InterPro"/>
</dbReference>
<dbReference type="SUPFAM" id="SSF53335">
    <property type="entry name" value="S-adenosyl-L-methionine-dependent methyltransferases"/>
    <property type="match status" value="2"/>
</dbReference>
<name>A0A2I0BH44_9ASPA</name>
<evidence type="ECO:0000313" key="4">
    <source>
        <dbReference type="EMBL" id="PKA67118.1"/>
    </source>
</evidence>
<dbReference type="EMBL" id="KZ451883">
    <property type="protein sequence ID" value="PKA67118.1"/>
    <property type="molecule type" value="Genomic_DNA"/>
</dbReference>
<proteinExistence type="predicted"/>
<dbReference type="AlphaFoldDB" id="A0A2I0BH44"/>
<evidence type="ECO:0000259" key="3">
    <source>
        <dbReference type="Pfam" id="PF25276"/>
    </source>
</evidence>
<sequence length="521" mass="58588">MEPAAKSGLARGLIARFLLIGVSIILLRFIYVVTISGGSCASGEFCFFSSSPEVISLPGSGGITRGAAYVRFPDGSAVSPGLHHRWTSREGRKAVDFYSAVFQELVVEGFLSPTAKALCVEPLDGREVLALKEIGVADAVGIAKKKSPPLVIAGDIFHQPFGNYTFDFVFAGCIFDLTRRPATLTDEIVRVLKPEGFVVLLTVSAGDLYSLHSLEDMFSCCKKVRSKEIESPDSPKLLREMVFQKEEAIHNLHHNEEETGKPYSSSVSSLLNKCFTSEHKLQLLRSAEPLIQDEPLKPWITLKENIKHIKYLPSMADISFKERYIYIDVGARSYGSSIGSWFRKRYPKQNKTFEIYAIEADQAFHGEYMTKKGVNLLPFAAWVRNESLSFVVNHEPDKKNEKGRGMGRIRPPAAFSVAISSGDMHTIQGFDFAEWLKSTVTEKDFVVMKMDVEGTEFELVPRLFDTGALCLIDELFLECHYNRWQRCCPGKRSPKYQKTYRQCIDLFSSLRQSGVLVHQWW</sequence>
<dbReference type="Gene3D" id="3.40.50.150">
    <property type="entry name" value="Vaccinia Virus protein VP39"/>
    <property type="match status" value="2"/>
</dbReference>
<keyword evidence="1" id="KW-0472">Membrane</keyword>
<keyword evidence="1" id="KW-1133">Transmembrane helix</keyword>
<keyword evidence="5" id="KW-1185">Reference proteome</keyword>
<dbReference type="OrthoDB" id="10006218at2759"/>
<evidence type="ECO:0000256" key="1">
    <source>
        <dbReference type="SAM" id="Phobius"/>
    </source>
</evidence>
<evidence type="ECO:0000259" key="2">
    <source>
        <dbReference type="Pfam" id="PF08241"/>
    </source>
</evidence>
<feature type="domain" description="Methyltransferase type 11" evidence="2">
    <location>
        <begin position="142"/>
        <end position="199"/>
    </location>
</feature>
<keyword evidence="1" id="KW-0812">Transmembrane</keyword>
<dbReference type="PANTHER" id="PTHR44843:SF14">
    <property type="entry name" value="METHYLTRANSFERASE TYPE 11 DOMAIN-CONTAINING PROTEIN"/>
    <property type="match status" value="1"/>
</dbReference>
<dbReference type="InterPro" id="IPR029063">
    <property type="entry name" value="SAM-dependent_MTases_sf"/>
</dbReference>
<dbReference type="Pfam" id="PF25276">
    <property type="entry name" value="DUF7870"/>
    <property type="match status" value="2"/>
</dbReference>
<dbReference type="STRING" id="1088818.A0A2I0BH44"/>